<dbReference type="GO" id="GO:0042802">
    <property type="term" value="F:identical protein binding"/>
    <property type="evidence" value="ECO:0007669"/>
    <property type="project" value="TreeGrafter"/>
</dbReference>
<evidence type="ECO:0000313" key="7">
    <source>
        <dbReference type="EMBL" id="QTL97010.1"/>
    </source>
</evidence>
<feature type="transmembrane region" description="Helical" evidence="5">
    <location>
        <begin position="6"/>
        <end position="29"/>
    </location>
</feature>
<evidence type="ECO:0000256" key="2">
    <source>
        <dbReference type="ARBA" id="ARBA00012438"/>
    </source>
</evidence>
<keyword evidence="5" id="KW-0812">Transmembrane</keyword>
<dbReference type="EC" id="2.7.13.3" evidence="2"/>
<accession>A0A8A7K758</accession>
<dbReference type="SUPFAM" id="SSF55874">
    <property type="entry name" value="ATPase domain of HSP90 chaperone/DNA topoisomerase II/histidine kinase"/>
    <property type="match status" value="1"/>
</dbReference>
<gene>
    <name evidence="7" type="ORF">GM661_02965</name>
</gene>
<sequence>MEFVSSLLVFLSLIENFLRLLIIFTLLNLSIKDIKFVLSFVIVTFIILFFRGFAVTPLSLFFLSFFVYVGILIKAYKKKVIISAITTGLVLMFYTLLESTLVPLQLLLYNVDLAVVIKSTLLRILFFLPQVLAMLITFFIIKKYGISFENYYNIIDDEEIAVMSDEEVDLTQEKRVSSTIFLASVFLIIQGLFIVTSNWSERLFAFFTGNSFFTSSLFINIMVIFLTLVLLYLLRYLVQTLVIQRNEIIKRVQEKNAQRLSWELRMQYHDYNHHLGMINMMLAMNQVDQAKRYLKGVVDELESVEEIVRSGNEALNALLYSKIARGNKREVPVEILLENPVCPMKVTDWDLNRIIGNLLDNAIEALEDIANDKSVKLTIKGGSDYNLFNVKTFGIVIDDEKEARIFERGFTSKGEEGHGLGLAICKQLVDRYDGKIYINKDEDKNYTAFVVLLPALG</sequence>
<keyword evidence="5" id="KW-1133">Transmembrane helix</keyword>
<dbReference type="PANTHER" id="PTHR40448:SF1">
    <property type="entry name" value="TWO-COMPONENT SENSOR HISTIDINE KINASE"/>
    <property type="match status" value="1"/>
</dbReference>
<proteinExistence type="predicted"/>
<dbReference type="InterPro" id="IPR039506">
    <property type="entry name" value="SPOB_a"/>
</dbReference>
<reference evidence="7" key="1">
    <citation type="submission" date="2019-12" db="EMBL/GenBank/DDBJ databases">
        <authorList>
            <person name="zhang j."/>
            <person name="sun C.M."/>
        </authorList>
    </citation>
    <scope>NUCLEOTIDE SEQUENCE</scope>
    <source>
        <strain evidence="7">NS-1</strain>
    </source>
</reference>
<dbReference type="RefSeq" id="WP_230868676.1">
    <property type="nucleotide sequence ID" value="NZ_CP046640.1"/>
</dbReference>
<evidence type="ECO:0000256" key="4">
    <source>
        <dbReference type="ARBA" id="ARBA00023012"/>
    </source>
</evidence>
<keyword evidence="8" id="KW-1185">Reference proteome</keyword>
<evidence type="ECO:0000256" key="3">
    <source>
        <dbReference type="ARBA" id="ARBA00022777"/>
    </source>
</evidence>
<dbReference type="InterPro" id="IPR036890">
    <property type="entry name" value="HATPase_C_sf"/>
</dbReference>
<dbReference type="InterPro" id="IPR004358">
    <property type="entry name" value="Sig_transdc_His_kin-like_C"/>
</dbReference>
<dbReference type="PROSITE" id="PS50109">
    <property type="entry name" value="HIS_KIN"/>
    <property type="match status" value="1"/>
</dbReference>
<feature type="transmembrane region" description="Helical" evidence="5">
    <location>
        <begin position="121"/>
        <end position="141"/>
    </location>
</feature>
<evidence type="ECO:0000256" key="1">
    <source>
        <dbReference type="ARBA" id="ARBA00000085"/>
    </source>
</evidence>
<keyword evidence="4" id="KW-0902">Two-component regulatory system</keyword>
<feature type="transmembrane region" description="Helical" evidence="5">
    <location>
        <begin position="180"/>
        <end position="200"/>
    </location>
</feature>
<dbReference type="Pfam" id="PF02518">
    <property type="entry name" value="HATPase_c"/>
    <property type="match status" value="1"/>
</dbReference>
<dbReference type="PRINTS" id="PR00344">
    <property type="entry name" value="BCTRLSENSOR"/>
</dbReference>
<protein>
    <recommendedName>
        <fullName evidence="2">histidine kinase</fullName>
        <ecNumber evidence="2">2.7.13.3</ecNumber>
    </recommendedName>
</protein>
<dbReference type="GO" id="GO:0000160">
    <property type="term" value="P:phosphorelay signal transduction system"/>
    <property type="evidence" value="ECO:0007669"/>
    <property type="project" value="UniProtKB-KW"/>
</dbReference>
<dbReference type="InterPro" id="IPR005467">
    <property type="entry name" value="His_kinase_dom"/>
</dbReference>
<evidence type="ECO:0000256" key="5">
    <source>
        <dbReference type="SAM" id="Phobius"/>
    </source>
</evidence>
<dbReference type="Proteomes" id="UP000665020">
    <property type="component" value="Chromosome"/>
</dbReference>
<dbReference type="KEGG" id="ifn:GM661_02965"/>
<evidence type="ECO:0000313" key="8">
    <source>
        <dbReference type="Proteomes" id="UP000665020"/>
    </source>
</evidence>
<dbReference type="Gene3D" id="1.10.287.130">
    <property type="match status" value="1"/>
</dbReference>
<dbReference type="GO" id="GO:0004673">
    <property type="term" value="F:protein histidine kinase activity"/>
    <property type="evidence" value="ECO:0007669"/>
    <property type="project" value="UniProtKB-EC"/>
</dbReference>
<feature type="transmembrane region" description="Helical" evidence="5">
    <location>
        <begin position="88"/>
        <end position="109"/>
    </location>
</feature>
<dbReference type="SMART" id="SM00387">
    <property type="entry name" value="HATPase_c"/>
    <property type="match status" value="1"/>
</dbReference>
<feature type="transmembrane region" description="Helical" evidence="5">
    <location>
        <begin position="212"/>
        <end position="234"/>
    </location>
</feature>
<keyword evidence="5" id="KW-0472">Membrane</keyword>
<dbReference type="Gene3D" id="3.30.565.10">
    <property type="entry name" value="Histidine kinase-like ATPase, C-terminal domain"/>
    <property type="match status" value="1"/>
</dbReference>
<comment type="catalytic activity">
    <reaction evidence="1">
        <text>ATP + protein L-histidine = ADP + protein N-phospho-L-histidine.</text>
        <dbReference type="EC" id="2.7.13.3"/>
    </reaction>
</comment>
<feature type="transmembrane region" description="Helical" evidence="5">
    <location>
        <begin position="36"/>
        <end position="54"/>
    </location>
</feature>
<dbReference type="CDD" id="cd00075">
    <property type="entry name" value="HATPase"/>
    <property type="match status" value="1"/>
</dbReference>
<keyword evidence="3" id="KW-0808">Transferase</keyword>
<feature type="domain" description="Histidine kinase" evidence="6">
    <location>
        <begin position="351"/>
        <end position="457"/>
    </location>
</feature>
<dbReference type="PANTHER" id="PTHR40448">
    <property type="entry name" value="TWO-COMPONENT SENSOR HISTIDINE KINASE"/>
    <property type="match status" value="1"/>
</dbReference>
<dbReference type="AlphaFoldDB" id="A0A8A7K758"/>
<organism evidence="7 8">
    <name type="scientific">Iocasia fonsfrigidae</name>
    <dbReference type="NCBI Taxonomy" id="2682810"/>
    <lineage>
        <taxon>Bacteria</taxon>
        <taxon>Bacillati</taxon>
        <taxon>Bacillota</taxon>
        <taxon>Clostridia</taxon>
        <taxon>Halanaerobiales</taxon>
        <taxon>Halanaerobiaceae</taxon>
        <taxon>Iocasia</taxon>
    </lineage>
</organism>
<keyword evidence="3" id="KW-0418">Kinase</keyword>
<dbReference type="Pfam" id="PF14689">
    <property type="entry name" value="SPOB_a"/>
    <property type="match status" value="1"/>
</dbReference>
<dbReference type="InterPro" id="IPR003594">
    <property type="entry name" value="HATPase_dom"/>
</dbReference>
<name>A0A8A7K758_9FIRM</name>
<dbReference type="EMBL" id="CP046640">
    <property type="protein sequence ID" value="QTL97010.1"/>
    <property type="molecule type" value="Genomic_DNA"/>
</dbReference>
<evidence type="ECO:0000259" key="6">
    <source>
        <dbReference type="PROSITE" id="PS50109"/>
    </source>
</evidence>